<protein>
    <submittedName>
        <fullName evidence="4">VWA domain-containing protein</fullName>
    </submittedName>
</protein>
<dbReference type="InterPro" id="IPR036465">
    <property type="entry name" value="vWFA_dom_sf"/>
</dbReference>
<keyword evidence="2" id="KW-1133">Transmembrane helix</keyword>
<name>A0A2I1I4M3_9ACTO</name>
<dbReference type="Pfam" id="PF13519">
    <property type="entry name" value="VWA_2"/>
    <property type="match status" value="1"/>
</dbReference>
<feature type="region of interest" description="Disordered" evidence="1">
    <location>
        <begin position="234"/>
        <end position="253"/>
    </location>
</feature>
<feature type="transmembrane region" description="Helical" evidence="2">
    <location>
        <begin position="325"/>
        <end position="346"/>
    </location>
</feature>
<evidence type="ECO:0000256" key="1">
    <source>
        <dbReference type="SAM" id="MobiDB-lite"/>
    </source>
</evidence>
<dbReference type="Proteomes" id="UP000234545">
    <property type="component" value="Unassembled WGS sequence"/>
</dbReference>
<evidence type="ECO:0000259" key="3">
    <source>
        <dbReference type="Pfam" id="PF13519"/>
    </source>
</evidence>
<dbReference type="EMBL" id="PKKJ01000007">
    <property type="protein sequence ID" value="PKY66043.1"/>
    <property type="molecule type" value="Genomic_DNA"/>
</dbReference>
<evidence type="ECO:0000256" key="2">
    <source>
        <dbReference type="SAM" id="Phobius"/>
    </source>
</evidence>
<evidence type="ECO:0000313" key="5">
    <source>
        <dbReference type="Proteomes" id="UP000234545"/>
    </source>
</evidence>
<comment type="caution">
    <text evidence="4">The sequence shown here is derived from an EMBL/GenBank/DDBJ whole genome shotgun (WGS) entry which is preliminary data.</text>
</comment>
<keyword evidence="2" id="KW-0472">Membrane</keyword>
<dbReference type="RefSeq" id="WP_101628322.1">
    <property type="nucleotide sequence ID" value="NZ_PKKJ01000007.1"/>
</dbReference>
<sequence length="358" mass="38810">MFFRPVFSLTAFILVALVGFSLVLLGLKRGTRTSKREAARRATIVALLVFMMAGPSIPGKASDVGSAAEAWIVIDRTGSMAGEDWDGDRPRIEGVKQDVQTILDAMPGARITIMVWDSNVSTVLPLTTDRDAADSYLTNLRQELSDSSHGSTPNRPASALFSALHDAEEQDPDAIRGLFVFSDGESSNEDVWSPIDDMSTSSWGLMSRYVDGGAIIGYGTKEGGPMKVRRLTGDAQKRGYTEDSQSGDQAGEVVEDEYIRDGSEPDSPIAITRIDEDALKDIAEQTGLTYIHSPATAEIKQVASTLDENSQVVATQRAQVKAARYLIWPFALFLGGMLAWETAIVAGKARNMRRARAI</sequence>
<reference evidence="4 5" key="1">
    <citation type="submission" date="2017-12" db="EMBL/GenBank/DDBJ databases">
        <title>Phylogenetic diversity of female urinary microbiome.</title>
        <authorList>
            <person name="Thomas-White K."/>
            <person name="Wolfe A.J."/>
        </authorList>
    </citation>
    <scope>NUCLEOTIDE SEQUENCE [LARGE SCALE GENOMIC DNA]</scope>
    <source>
        <strain evidence="4 5">UMB0250</strain>
    </source>
</reference>
<gene>
    <name evidence="4" type="ORF">CYJ25_06230</name>
</gene>
<organism evidence="4 5">
    <name type="scientific">Schaalia turicensis</name>
    <dbReference type="NCBI Taxonomy" id="131111"/>
    <lineage>
        <taxon>Bacteria</taxon>
        <taxon>Bacillati</taxon>
        <taxon>Actinomycetota</taxon>
        <taxon>Actinomycetes</taxon>
        <taxon>Actinomycetales</taxon>
        <taxon>Actinomycetaceae</taxon>
        <taxon>Schaalia</taxon>
    </lineage>
</organism>
<dbReference type="OrthoDB" id="9814325at2"/>
<feature type="domain" description="VWFA" evidence="3">
    <location>
        <begin position="72"/>
        <end position="185"/>
    </location>
</feature>
<dbReference type="Gene3D" id="3.40.50.410">
    <property type="entry name" value="von Willebrand factor, type A domain"/>
    <property type="match status" value="1"/>
</dbReference>
<evidence type="ECO:0000313" key="4">
    <source>
        <dbReference type="EMBL" id="PKY66043.1"/>
    </source>
</evidence>
<dbReference type="SUPFAM" id="SSF53300">
    <property type="entry name" value="vWA-like"/>
    <property type="match status" value="1"/>
</dbReference>
<dbReference type="CDD" id="cd00198">
    <property type="entry name" value="vWFA"/>
    <property type="match status" value="1"/>
</dbReference>
<proteinExistence type="predicted"/>
<dbReference type="AlphaFoldDB" id="A0A2I1I4M3"/>
<accession>A0A2I1I4M3</accession>
<dbReference type="InterPro" id="IPR002035">
    <property type="entry name" value="VWF_A"/>
</dbReference>
<feature type="transmembrane region" description="Helical" evidence="2">
    <location>
        <begin position="39"/>
        <end position="57"/>
    </location>
</feature>
<keyword evidence="2" id="KW-0812">Transmembrane</keyword>
<feature type="transmembrane region" description="Helical" evidence="2">
    <location>
        <begin position="6"/>
        <end position="27"/>
    </location>
</feature>